<feature type="compositionally biased region" description="Polar residues" evidence="1">
    <location>
        <begin position="23"/>
        <end position="37"/>
    </location>
</feature>
<feature type="transmembrane region" description="Helical" evidence="2">
    <location>
        <begin position="451"/>
        <end position="473"/>
    </location>
</feature>
<feature type="transmembrane region" description="Helical" evidence="2">
    <location>
        <begin position="176"/>
        <end position="209"/>
    </location>
</feature>
<name>A0ABR1FJR0_AURAN</name>
<protein>
    <recommendedName>
        <fullName evidence="5">Transmembrane protein</fullName>
    </recommendedName>
</protein>
<feature type="transmembrane region" description="Helical" evidence="2">
    <location>
        <begin position="141"/>
        <end position="164"/>
    </location>
</feature>
<feature type="region of interest" description="Disordered" evidence="1">
    <location>
        <begin position="633"/>
        <end position="653"/>
    </location>
</feature>
<feature type="region of interest" description="Disordered" evidence="1">
    <location>
        <begin position="1"/>
        <end position="41"/>
    </location>
</feature>
<keyword evidence="4" id="KW-1185">Reference proteome</keyword>
<feature type="transmembrane region" description="Helical" evidence="2">
    <location>
        <begin position="425"/>
        <end position="445"/>
    </location>
</feature>
<accession>A0ABR1FJR0</accession>
<evidence type="ECO:0000313" key="4">
    <source>
        <dbReference type="Proteomes" id="UP001363151"/>
    </source>
</evidence>
<sequence length="689" mass="74253">MPRSGSSRKAKSADRVTYLPPKEQSTSRPSSAPSLQQVLRAGGEAPEAARPQAWAVGLNRVTLAFSNGALDVEWRRLVANRTRALWMRSLLSAVVYQALRHAADLAEFGGSTTSTIVCRLCLACFQLTIYCLAYFDLVAPSQWAIALNAFSYGVVELLLLVRALSPRVKPGDWLQICYGLAWFVVPKMSALQFFPACVGSLGIVAWWTFLSCVTTLPSSGDFLADVANVAARLAMPWRESRRRAARAAACAGVHCAREALRALERGGDAGSSARTSWADLTAGMALVIPVVFLFNVVAYSSEKSVKERFVLRSALAHEHNHDVRLSLLSEDVSSMVARISAVVTRSTNDDERTYAHSQERLLLASLPCFLLALLGWFPSAQRLFGDLVASSFGAVFGGAAGAWAALTHVAGLTLFLLVLTRRVTFLILTPLVFASVLYLTAQLFGPGYAAPVFRGFGSTVVLVAFAVALGFSYRGMRLFAALLAFARKTLFLHPELQEDLGTGAEKEVLSRLVSAVDLPRPPSAGAVKEALGPETPPAPDRALDPGQPNDWSLCSLPSDDALSSRTNSETALSASEPRPKRLPVLALGATEMSCSFCSHDKAGDCLATHAVPVCSSWARWYLSTAERLAVRDRRRSELGERPPSPATLEPGPRPCCDFAALALERVALHRENAQLKAQVARLQRGAVSG</sequence>
<keyword evidence="2" id="KW-0472">Membrane</keyword>
<keyword evidence="2" id="KW-1133">Transmembrane helix</keyword>
<evidence type="ECO:0008006" key="5">
    <source>
        <dbReference type="Google" id="ProtNLM"/>
    </source>
</evidence>
<dbReference type="Proteomes" id="UP001363151">
    <property type="component" value="Unassembled WGS sequence"/>
</dbReference>
<feature type="transmembrane region" description="Helical" evidence="2">
    <location>
        <begin position="280"/>
        <end position="299"/>
    </location>
</feature>
<feature type="compositionally biased region" description="Basic residues" evidence="1">
    <location>
        <begin position="1"/>
        <end position="10"/>
    </location>
</feature>
<feature type="transmembrane region" description="Helical" evidence="2">
    <location>
        <begin position="116"/>
        <end position="135"/>
    </location>
</feature>
<feature type="transmembrane region" description="Helical" evidence="2">
    <location>
        <begin position="361"/>
        <end position="380"/>
    </location>
</feature>
<feature type="transmembrane region" description="Helical" evidence="2">
    <location>
        <begin position="392"/>
        <end position="418"/>
    </location>
</feature>
<reference evidence="3 4" key="1">
    <citation type="submission" date="2024-03" db="EMBL/GenBank/DDBJ databases">
        <title>Aureococcus anophagefferens CCMP1851 and Kratosvirus quantuckense: Draft genome of a second virus-susceptible host strain in the model system.</title>
        <authorList>
            <person name="Chase E."/>
            <person name="Truchon A.R."/>
            <person name="Schepens W."/>
            <person name="Wilhelm S.W."/>
        </authorList>
    </citation>
    <scope>NUCLEOTIDE SEQUENCE [LARGE SCALE GENOMIC DNA]</scope>
    <source>
        <strain evidence="3 4">CCMP1851</strain>
    </source>
</reference>
<gene>
    <name evidence="3" type="ORF">SO694_00031372</name>
</gene>
<evidence type="ECO:0000256" key="1">
    <source>
        <dbReference type="SAM" id="MobiDB-lite"/>
    </source>
</evidence>
<organism evidence="3 4">
    <name type="scientific">Aureococcus anophagefferens</name>
    <name type="common">Harmful bloom alga</name>
    <dbReference type="NCBI Taxonomy" id="44056"/>
    <lineage>
        <taxon>Eukaryota</taxon>
        <taxon>Sar</taxon>
        <taxon>Stramenopiles</taxon>
        <taxon>Ochrophyta</taxon>
        <taxon>Pelagophyceae</taxon>
        <taxon>Pelagomonadales</taxon>
        <taxon>Pelagomonadaceae</taxon>
        <taxon>Aureococcus</taxon>
    </lineage>
</organism>
<dbReference type="EMBL" id="JBBJCI010000371">
    <property type="protein sequence ID" value="KAK7232129.1"/>
    <property type="molecule type" value="Genomic_DNA"/>
</dbReference>
<evidence type="ECO:0000256" key="2">
    <source>
        <dbReference type="SAM" id="Phobius"/>
    </source>
</evidence>
<feature type="region of interest" description="Disordered" evidence="1">
    <location>
        <begin position="520"/>
        <end position="550"/>
    </location>
</feature>
<proteinExistence type="predicted"/>
<keyword evidence="2" id="KW-0812">Transmembrane</keyword>
<comment type="caution">
    <text evidence="3">The sequence shown here is derived from an EMBL/GenBank/DDBJ whole genome shotgun (WGS) entry which is preliminary data.</text>
</comment>
<evidence type="ECO:0000313" key="3">
    <source>
        <dbReference type="EMBL" id="KAK7232129.1"/>
    </source>
</evidence>